<dbReference type="InterPro" id="IPR003423">
    <property type="entry name" value="OMP_efflux"/>
</dbReference>
<organism evidence="11 12">
    <name type="scientific">Solilutibacter silvestris</name>
    <dbReference type="NCBI Taxonomy" id="1645665"/>
    <lineage>
        <taxon>Bacteria</taxon>
        <taxon>Pseudomonadati</taxon>
        <taxon>Pseudomonadota</taxon>
        <taxon>Gammaproteobacteria</taxon>
        <taxon>Lysobacterales</taxon>
        <taxon>Lysobacteraceae</taxon>
        <taxon>Solilutibacter</taxon>
    </lineage>
</organism>
<dbReference type="SUPFAM" id="SSF56954">
    <property type="entry name" value="Outer membrane efflux proteins (OEP)"/>
    <property type="match status" value="1"/>
</dbReference>
<dbReference type="Gene3D" id="2.20.200.10">
    <property type="entry name" value="Outer membrane efflux proteins (OEP)"/>
    <property type="match status" value="1"/>
</dbReference>
<comment type="caution">
    <text evidence="11">The sequence shown here is derived from an EMBL/GenBank/DDBJ whole genome shotgun (WGS) entry which is preliminary data.</text>
</comment>
<evidence type="ECO:0000256" key="7">
    <source>
        <dbReference type="ARBA" id="ARBA00023139"/>
    </source>
</evidence>
<evidence type="ECO:0000256" key="8">
    <source>
        <dbReference type="ARBA" id="ARBA00023288"/>
    </source>
</evidence>
<dbReference type="PANTHER" id="PTHR30203">
    <property type="entry name" value="OUTER MEMBRANE CATION EFFLUX PROTEIN"/>
    <property type="match status" value="1"/>
</dbReference>
<keyword evidence="6 10" id="KW-0472">Membrane</keyword>
<protein>
    <submittedName>
        <fullName evidence="11">NodT efflux transporter protein</fullName>
    </submittedName>
</protein>
<reference evidence="11 12" key="1">
    <citation type="submission" date="2017-08" db="EMBL/GenBank/DDBJ databases">
        <title>Lysobacter sylvestris genome.</title>
        <authorList>
            <person name="Zhang D.-C."/>
            <person name="Albuquerque L."/>
            <person name="Franca L."/>
            <person name="Froufe H.J.C."/>
            <person name="Barroso C."/>
            <person name="Egas C."/>
            <person name="Da Costa M."/>
            <person name="Margesin R."/>
        </authorList>
    </citation>
    <scope>NUCLEOTIDE SEQUENCE [LARGE SCALE GENOMIC DNA]</scope>
    <source>
        <strain evidence="11 12">AM20-91</strain>
    </source>
</reference>
<feature type="chain" id="PRO_5014207815" evidence="10">
    <location>
        <begin position="24"/>
        <end position="492"/>
    </location>
</feature>
<keyword evidence="12" id="KW-1185">Reference proteome</keyword>
<dbReference type="RefSeq" id="WP_103075390.1">
    <property type="nucleotide sequence ID" value="NZ_NPZB01000002.1"/>
</dbReference>
<keyword evidence="7 10" id="KW-0564">Palmitate</keyword>
<dbReference type="GO" id="GO:0009279">
    <property type="term" value="C:cell outer membrane"/>
    <property type="evidence" value="ECO:0007669"/>
    <property type="project" value="UniProtKB-SubCell"/>
</dbReference>
<evidence type="ECO:0000256" key="9">
    <source>
        <dbReference type="ARBA" id="ARBA00037313"/>
    </source>
</evidence>
<evidence type="ECO:0000256" key="10">
    <source>
        <dbReference type="RuleBase" id="RU362097"/>
    </source>
</evidence>
<dbReference type="EMBL" id="NPZB01000002">
    <property type="protein sequence ID" value="PNS07715.1"/>
    <property type="molecule type" value="Genomic_DNA"/>
</dbReference>
<dbReference type="InterPro" id="IPR010131">
    <property type="entry name" value="MdtP/NodT-like"/>
</dbReference>
<dbReference type="PROSITE" id="PS51257">
    <property type="entry name" value="PROKAR_LIPOPROTEIN"/>
    <property type="match status" value="1"/>
</dbReference>
<feature type="signal peptide" evidence="10">
    <location>
        <begin position="1"/>
        <end position="23"/>
    </location>
</feature>
<keyword evidence="3 10" id="KW-1134">Transmembrane beta strand</keyword>
<gene>
    <name evidence="11" type="ORF">Lysil_1891</name>
</gene>
<evidence type="ECO:0000256" key="6">
    <source>
        <dbReference type="ARBA" id="ARBA00023136"/>
    </source>
</evidence>
<comment type="subcellular location">
    <subcellularLocation>
        <location evidence="10">Cell outer membrane</location>
        <topology evidence="10">Lipid-anchor</topology>
    </subcellularLocation>
    <subcellularLocation>
        <location evidence="1">Membrane</location>
    </subcellularLocation>
</comment>
<dbReference type="Proteomes" id="UP000236220">
    <property type="component" value="Unassembled WGS sequence"/>
</dbReference>
<dbReference type="Pfam" id="PF02321">
    <property type="entry name" value="OEP"/>
    <property type="match status" value="2"/>
</dbReference>
<evidence type="ECO:0000256" key="2">
    <source>
        <dbReference type="ARBA" id="ARBA00007613"/>
    </source>
</evidence>
<sequence>MANRHPNSLYRPLSALALATVLAGCASMHNLKPESSLQDADRFQASTSLGRTPVSDVAWPKAQWWSAYGDPQLDALMQEALAGSPSIAIADARTRKAYAQAGFAEAGIYPTLGAGAQVAAVQIPETLAPAPIGGKMIHSEVLTLSFAWAPDLWGGKHAKWQSAVGAARAQEADAQAARLTLEGNIARTYAALAQAWDARDVAERDVKRNADLHALATQRVKAGIDNQIALTQITSAEDNARAQMQAADQQISALRNALAMFAGKGPDRGLSLTRPQLKADGIAIPSLLPSELVSRRPDVAAARWHVEAASKGIKAAKSDFYPSLNLSAIVGLAAGKLGDLFKSDAGLVFGGPAISLPILDGGRLRSQLRGANADFDLAVAGYDQTVLNAIRETTDAVQSARELDTQISAATSARDQQARSAMLVTQRQKAGLANQLDVLTAQKPILQLDQQLSTLRARRMQSAIDLDIALGGGVPVQLPSQSSISESGKKSQ</sequence>
<dbReference type="Gene3D" id="1.20.1600.10">
    <property type="entry name" value="Outer membrane efflux proteins (OEP)"/>
    <property type="match status" value="1"/>
</dbReference>
<evidence type="ECO:0000313" key="12">
    <source>
        <dbReference type="Proteomes" id="UP000236220"/>
    </source>
</evidence>
<evidence type="ECO:0000256" key="4">
    <source>
        <dbReference type="ARBA" id="ARBA00022692"/>
    </source>
</evidence>
<comment type="function">
    <text evidence="9">Could be involved in resistance to puromycin, acriflavine and tetraphenylarsonium chloride.</text>
</comment>
<comment type="similarity">
    <text evidence="2 10">Belongs to the outer membrane factor (OMF) (TC 1.B.17) family.</text>
</comment>
<keyword evidence="4 10" id="KW-0812">Transmembrane</keyword>
<proteinExistence type="inferred from homology"/>
<evidence type="ECO:0000256" key="5">
    <source>
        <dbReference type="ARBA" id="ARBA00022729"/>
    </source>
</evidence>
<keyword evidence="5 10" id="KW-0732">Signal</keyword>
<accession>A0A2K1PY40</accession>
<dbReference type="PANTHER" id="PTHR30203:SF20">
    <property type="entry name" value="MULTIDRUG RESISTANCE OUTER MEMBRANE PROTEIN MDTP-RELATED"/>
    <property type="match status" value="1"/>
</dbReference>
<name>A0A2K1PY40_9GAMM</name>
<evidence type="ECO:0000256" key="3">
    <source>
        <dbReference type="ARBA" id="ARBA00022452"/>
    </source>
</evidence>
<evidence type="ECO:0000256" key="1">
    <source>
        <dbReference type="ARBA" id="ARBA00004370"/>
    </source>
</evidence>
<dbReference type="OrthoDB" id="9770517at2"/>
<dbReference type="AlphaFoldDB" id="A0A2K1PY40"/>
<keyword evidence="8 10" id="KW-0449">Lipoprotein</keyword>
<dbReference type="NCBIfam" id="TIGR01845">
    <property type="entry name" value="outer_NodT"/>
    <property type="match status" value="1"/>
</dbReference>
<evidence type="ECO:0000313" key="11">
    <source>
        <dbReference type="EMBL" id="PNS07715.1"/>
    </source>
</evidence>
<dbReference type="GO" id="GO:0015562">
    <property type="term" value="F:efflux transmembrane transporter activity"/>
    <property type="evidence" value="ECO:0007669"/>
    <property type="project" value="InterPro"/>
</dbReference>